<keyword evidence="1" id="KW-0472">Membrane</keyword>
<accession>C5C6F3</accession>
<evidence type="ECO:0000313" key="2">
    <source>
        <dbReference type="EMBL" id="ACQ80359.1"/>
    </source>
</evidence>
<name>C5C6F3_BEUC1</name>
<sequence length="138" mass="13953">MGPATSVDARTLGRVAVRVCVALAYVALAWAGAVPWWFVIVLGARDLLLVCTIPSLRSRGYRGYPVHAAGTVAVAALAVGAAGLAVGLVPGTWGTVGSVVGWTGAGWGALVSWYGAVLYVRQLAGVLAEPGLSVGPAR</sequence>
<evidence type="ECO:0000256" key="1">
    <source>
        <dbReference type="SAM" id="Phobius"/>
    </source>
</evidence>
<keyword evidence="1" id="KW-1133">Transmembrane helix</keyword>
<dbReference type="OrthoDB" id="9796672at2"/>
<proteinExistence type="predicted"/>
<dbReference type="GO" id="GO:0016740">
    <property type="term" value="F:transferase activity"/>
    <property type="evidence" value="ECO:0007669"/>
    <property type="project" value="UniProtKB-KW"/>
</dbReference>
<dbReference type="STRING" id="471853.Bcav_2106"/>
<dbReference type="HOGENOM" id="CLU_1851243_0_0_11"/>
<keyword evidence="1" id="KW-0812">Transmembrane</keyword>
<dbReference type="EMBL" id="CP001618">
    <property type="protein sequence ID" value="ACQ80359.1"/>
    <property type="molecule type" value="Genomic_DNA"/>
</dbReference>
<dbReference type="AlphaFoldDB" id="C5C6F3"/>
<evidence type="ECO:0000313" key="3">
    <source>
        <dbReference type="Proteomes" id="UP000007962"/>
    </source>
</evidence>
<dbReference type="RefSeq" id="WP_015882599.1">
    <property type="nucleotide sequence ID" value="NC_012669.1"/>
</dbReference>
<dbReference type="Proteomes" id="UP000007962">
    <property type="component" value="Chromosome"/>
</dbReference>
<feature type="transmembrane region" description="Helical" evidence="1">
    <location>
        <begin position="68"/>
        <end position="93"/>
    </location>
</feature>
<dbReference type="KEGG" id="bcv:Bcav_2106"/>
<organism evidence="2 3">
    <name type="scientific">Beutenbergia cavernae (strain ATCC BAA-8 / DSM 12333 / CCUG 43141 / JCM 11478 / NBRC 16432 / NCIMB 13614 / HKI 0122)</name>
    <dbReference type="NCBI Taxonomy" id="471853"/>
    <lineage>
        <taxon>Bacteria</taxon>
        <taxon>Bacillati</taxon>
        <taxon>Actinomycetota</taxon>
        <taxon>Actinomycetes</taxon>
        <taxon>Micrococcales</taxon>
        <taxon>Beutenbergiaceae</taxon>
        <taxon>Beutenbergia</taxon>
    </lineage>
</organism>
<feature type="transmembrane region" description="Helical" evidence="1">
    <location>
        <begin position="99"/>
        <end position="120"/>
    </location>
</feature>
<dbReference type="eggNOG" id="COG0558">
    <property type="taxonomic scope" value="Bacteria"/>
</dbReference>
<reference evidence="2 3" key="1">
    <citation type="journal article" date="2009" name="Stand. Genomic Sci.">
        <title>Complete genome sequence of Beutenbergia cavernae type strain (HKI 0122).</title>
        <authorList>
            <person name="Land M."/>
            <person name="Pukall R."/>
            <person name="Abt B."/>
            <person name="Goker M."/>
            <person name="Rohde M."/>
            <person name="Glavina Del Rio T."/>
            <person name="Tice H."/>
            <person name="Copeland A."/>
            <person name="Cheng J.F."/>
            <person name="Lucas S."/>
            <person name="Chen F."/>
            <person name="Nolan M."/>
            <person name="Bruce D."/>
            <person name="Goodwin L."/>
            <person name="Pitluck S."/>
            <person name="Ivanova N."/>
            <person name="Mavromatis K."/>
            <person name="Ovchinnikova G."/>
            <person name="Pati A."/>
            <person name="Chen A."/>
            <person name="Palaniappan K."/>
            <person name="Hauser L."/>
            <person name="Chang Y.J."/>
            <person name="Jefferies C.C."/>
            <person name="Saunders E."/>
            <person name="Brettin T."/>
            <person name="Detter J.C."/>
            <person name="Han C."/>
            <person name="Chain P."/>
            <person name="Bristow J."/>
            <person name="Eisen J.A."/>
            <person name="Markowitz V."/>
            <person name="Hugenholtz P."/>
            <person name="Kyrpides N.C."/>
            <person name="Klenk H.P."/>
            <person name="Lapidus A."/>
        </authorList>
    </citation>
    <scope>NUCLEOTIDE SEQUENCE [LARGE SCALE GENOMIC DNA]</scope>
    <source>
        <strain evidence="3">ATCC BAA-8 / DSM 12333 / NBRC 16432</strain>
    </source>
</reference>
<protein>
    <submittedName>
        <fullName evidence="2">CDP-diacylglycerol-phosphatidylglycerolphosphati dyltransferase</fullName>
    </submittedName>
</protein>
<keyword evidence="2" id="KW-0808">Transferase</keyword>
<gene>
    <name evidence="2" type="ordered locus">Bcav_2106</name>
</gene>
<keyword evidence="3" id="KW-1185">Reference proteome</keyword>